<keyword evidence="1" id="KW-0732">Signal</keyword>
<dbReference type="Pfam" id="PF17957">
    <property type="entry name" value="Big_7"/>
    <property type="match status" value="1"/>
</dbReference>
<dbReference type="AlphaFoldDB" id="S0EZU8"/>
<dbReference type="InterPro" id="IPR013783">
    <property type="entry name" value="Ig-like_fold"/>
</dbReference>
<dbReference type="eggNOG" id="COG4632">
    <property type="taxonomic scope" value="Bacteria"/>
</dbReference>
<evidence type="ECO:0000259" key="2">
    <source>
        <dbReference type="Pfam" id="PF07833"/>
    </source>
</evidence>
<dbReference type="Proteomes" id="UP000014227">
    <property type="component" value="Chromosome I"/>
</dbReference>
<dbReference type="PATRIC" id="fig|1303518.3.peg.2938"/>
<dbReference type="STRING" id="454171.CP488_01256"/>
<feature type="signal peptide" evidence="1">
    <location>
        <begin position="1"/>
        <end position="20"/>
    </location>
</feature>
<organism evidence="3 4">
    <name type="scientific">Chthonomonas calidirosea (strain DSM 23976 / ICMP 18418 / T49)</name>
    <dbReference type="NCBI Taxonomy" id="1303518"/>
    <lineage>
        <taxon>Bacteria</taxon>
        <taxon>Bacillati</taxon>
        <taxon>Armatimonadota</taxon>
        <taxon>Chthonomonadia</taxon>
        <taxon>Chthonomonadales</taxon>
        <taxon>Chthonomonadaceae</taxon>
        <taxon>Chthonomonas</taxon>
    </lineage>
</organism>
<gene>
    <name evidence="3" type="ORF">CCALI_02832</name>
</gene>
<protein>
    <submittedName>
        <fullName evidence="3">Copper amine oxidase N-terminal domain</fullName>
    </submittedName>
</protein>
<dbReference type="Gene3D" id="3.30.457.10">
    <property type="entry name" value="Copper amine oxidase-like, N-terminal domain"/>
    <property type="match status" value="1"/>
</dbReference>
<dbReference type="eggNOG" id="COG4932">
    <property type="taxonomic scope" value="Bacteria"/>
</dbReference>
<feature type="domain" description="Copper amine oxidase-like N-terminal" evidence="2">
    <location>
        <begin position="430"/>
        <end position="535"/>
    </location>
</feature>
<dbReference type="InterPro" id="IPR012854">
    <property type="entry name" value="Cu_amine_oxidase-like_N"/>
</dbReference>
<dbReference type="Pfam" id="PF07833">
    <property type="entry name" value="Cu_amine_oxidN1"/>
    <property type="match status" value="1"/>
</dbReference>
<dbReference type="SUPFAM" id="SSF55383">
    <property type="entry name" value="Copper amine oxidase, domain N"/>
    <property type="match status" value="1"/>
</dbReference>
<dbReference type="Gene3D" id="2.60.40.10">
    <property type="entry name" value="Immunoglobulins"/>
    <property type="match status" value="1"/>
</dbReference>
<dbReference type="OrthoDB" id="2083476at2"/>
<name>S0EZU8_CHTCT</name>
<evidence type="ECO:0000313" key="3">
    <source>
        <dbReference type="EMBL" id="CCW36617.1"/>
    </source>
</evidence>
<dbReference type="RefSeq" id="WP_016484121.1">
    <property type="nucleotide sequence ID" value="NC_021487.1"/>
</dbReference>
<sequence length="538" mass="57808">MKKRMAWMLALAAGTGLGLAATPPSLADHITMTNVGGLQLSISPEATVTEAGNVALTVRYIGGNIRSIMLYIDGNLLEKSALTTDAKVGKIRFEIDPSLVEAGDHIVVVKGIDANGRVVVAKATVHFGEGGPVRLTSPMQNAVVQGVVPIVVQVDPSLSGAFVSFYVDNRFLMMKNYAPYTFNWDSTRVANGNHEIYIEVLDAQTQAVVKKIRTFVTVNNVMGFTNRQTTIPDLRNSQPSPAQNLVNRAVEATLALQPEGHLEADAAVAPTEDATSAASLVGGLRAAVVPQEVTKEHPLLALPAPNRFKAPTLPETAWSTPDRQVPAVHFAVPTASVGVLAMLAEPKGALSLNKEGLSFVSRTSQPLVAPQRIGNFAVMPHVAAAVGVGTKPHAFTGFVAQPVVKRIQHTRLLGTGTTVHRARTLQIAFDNQLIAFDVPPRVVNGMPLAPFRQIFEHTGGTVEWYAHSKTVRAINTSREIEFRIGHKTATVNDQSLKMQTAPYIDRGRAIVPLSFVKDALNVNVQYDPQTGHILIQSK</sequence>
<evidence type="ECO:0000256" key="1">
    <source>
        <dbReference type="SAM" id="SignalP"/>
    </source>
</evidence>
<evidence type="ECO:0000313" key="4">
    <source>
        <dbReference type="Proteomes" id="UP000014227"/>
    </source>
</evidence>
<dbReference type="InParanoid" id="S0EZU8"/>
<dbReference type="KEGG" id="ccz:CCALI_02832"/>
<feature type="chain" id="PRO_5004496556" evidence="1">
    <location>
        <begin position="21"/>
        <end position="538"/>
    </location>
</feature>
<dbReference type="HOGENOM" id="CLU_562308_0_0_0"/>
<accession>S0EZU8</accession>
<proteinExistence type="predicted"/>
<dbReference type="EMBL" id="HF951689">
    <property type="protein sequence ID" value="CCW36617.1"/>
    <property type="molecule type" value="Genomic_DNA"/>
</dbReference>
<keyword evidence="4" id="KW-1185">Reference proteome</keyword>
<dbReference type="InterPro" id="IPR036582">
    <property type="entry name" value="Mao_N_sf"/>
</dbReference>
<reference evidence="4" key="1">
    <citation type="submission" date="2013-03" db="EMBL/GenBank/DDBJ databases">
        <title>Genome sequence of Chthonomonas calidirosea, the first sequenced genome from the Armatimonadetes phylum (formally candidate division OP10).</title>
        <authorList>
            <person name="Lee K.C.Y."/>
            <person name="Morgan X.C."/>
            <person name="Dunfield P.F."/>
            <person name="Tamas I."/>
            <person name="Houghton K.M."/>
            <person name="Vyssotski M."/>
            <person name="Ryan J.L.J."/>
            <person name="Lagutin K."/>
            <person name="McDonald I.R."/>
            <person name="Stott M.B."/>
        </authorList>
    </citation>
    <scope>NUCLEOTIDE SEQUENCE [LARGE SCALE GENOMIC DNA]</scope>
    <source>
        <strain evidence="4">DSM 23976 / ICMP 18418 / T49</strain>
    </source>
</reference>